<accession>C3LTR5</accession>
<dbReference type="SMR" id="C3LTR5"/>
<feature type="transmembrane region" description="Helical" evidence="9">
    <location>
        <begin position="91"/>
        <end position="112"/>
    </location>
</feature>
<dbReference type="InterPro" id="IPR003667">
    <property type="entry name" value="NqrDE/RnfAE"/>
</dbReference>
<feature type="transmembrane region" description="Helical" evidence="9">
    <location>
        <begin position="150"/>
        <end position="171"/>
    </location>
</feature>
<name>C3LTR5_VIBCM</name>
<dbReference type="InterPro" id="IPR011293">
    <property type="entry name" value="Ion_transpt_RnfA/RsxA"/>
</dbReference>
<sequence length="213" mass="23263">MLLLWQSRIMPGSEANIYITMTEYLLLLIGTVLVNNFVLVKFLGLCPFMGVSKKLETAIGMGLATTFVLTLASVCAYLVESYVLRPLGIEYLRTMSFILVIAVVVQFTEMVVHKTSPTLYRLLGIFLPLITTNCAVLGVALLNINENHNFIQSIIYGFGAAVGFSLVLILFASMRERIHVADVPAPFKGASIAMITAGLMSLAFMGFTGLVKL</sequence>
<feature type="transmembrane region" description="Helical" evidence="9">
    <location>
        <begin position="24"/>
        <end position="46"/>
    </location>
</feature>
<keyword evidence="4 9" id="KW-0812">Transmembrane</keyword>
<dbReference type="AlphaFoldDB" id="C3LTR5"/>
<keyword evidence="8 9" id="KW-0472">Membrane</keyword>
<evidence type="ECO:0000256" key="1">
    <source>
        <dbReference type="ARBA" id="ARBA00004429"/>
    </source>
</evidence>
<organism evidence="10">
    <name type="scientific">Vibrio cholerae serotype O1 (strain M66-2)</name>
    <dbReference type="NCBI Taxonomy" id="579112"/>
    <lineage>
        <taxon>Bacteria</taxon>
        <taxon>Pseudomonadati</taxon>
        <taxon>Pseudomonadota</taxon>
        <taxon>Gammaproteobacteria</taxon>
        <taxon>Vibrionales</taxon>
        <taxon>Vibrionaceae</taxon>
        <taxon>Vibrio</taxon>
    </lineage>
</organism>
<comment type="function">
    <text evidence="9">Part of a membrane-bound complex that couples electron transfer with translocation of ions across the membrane.</text>
</comment>
<keyword evidence="6 9" id="KW-0249">Electron transport</keyword>
<feature type="transmembrane region" description="Helical" evidence="9">
    <location>
        <begin position="119"/>
        <end position="144"/>
    </location>
</feature>
<dbReference type="HOGENOM" id="CLU_095255_1_0_6"/>
<dbReference type="EC" id="7.-.-.-" evidence="9"/>
<dbReference type="PANTHER" id="PTHR30335:SF0">
    <property type="entry name" value="ION-TRANSLOCATING OXIDOREDUCTASE COMPLEX SUBUNIT A"/>
    <property type="match status" value="1"/>
</dbReference>
<feature type="transmembrane region" description="Helical" evidence="9">
    <location>
        <begin position="192"/>
        <end position="211"/>
    </location>
</feature>
<dbReference type="Proteomes" id="UP000001217">
    <property type="component" value="Chromosome I"/>
</dbReference>
<dbReference type="GO" id="GO:0022900">
    <property type="term" value="P:electron transport chain"/>
    <property type="evidence" value="ECO:0007669"/>
    <property type="project" value="UniProtKB-UniRule"/>
</dbReference>
<keyword evidence="9" id="KW-1003">Cell membrane</keyword>
<evidence type="ECO:0000256" key="3">
    <source>
        <dbReference type="ARBA" id="ARBA00022519"/>
    </source>
</evidence>
<evidence type="ECO:0000256" key="9">
    <source>
        <dbReference type="HAMAP-Rule" id="MF_00459"/>
    </source>
</evidence>
<evidence type="ECO:0000256" key="4">
    <source>
        <dbReference type="ARBA" id="ARBA00022692"/>
    </source>
</evidence>
<dbReference type="NCBIfam" id="TIGR01943">
    <property type="entry name" value="rnfA"/>
    <property type="match status" value="1"/>
</dbReference>
<comment type="subunit">
    <text evidence="9">The complex is composed of six subunits: RnfA, RnfB, RnfC, RnfD, RnfE and RnfG.</text>
</comment>
<proteinExistence type="inferred from homology"/>
<keyword evidence="2 9" id="KW-0813">Transport</keyword>
<feature type="transmembrane region" description="Helical" evidence="9">
    <location>
        <begin position="58"/>
        <end position="79"/>
    </location>
</feature>
<dbReference type="PIRSF" id="PIRSF006102">
    <property type="entry name" value="NQR_DE"/>
    <property type="match status" value="1"/>
</dbReference>
<dbReference type="NCBIfam" id="NF003481">
    <property type="entry name" value="PRK05151.1"/>
    <property type="match status" value="1"/>
</dbReference>
<dbReference type="InterPro" id="IPR050133">
    <property type="entry name" value="NqrDE/RnfAE_oxidrdctase"/>
</dbReference>
<dbReference type="PANTHER" id="PTHR30335">
    <property type="entry name" value="INTEGRAL MEMBRANE PROTEIN OF SOXR-REDUCING COMPLEX"/>
    <property type="match status" value="1"/>
</dbReference>
<evidence type="ECO:0000256" key="5">
    <source>
        <dbReference type="ARBA" id="ARBA00022967"/>
    </source>
</evidence>
<keyword evidence="7 9" id="KW-1133">Transmembrane helix</keyword>
<dbReference type="KEGG" id="vcm:VCM66_0973"/>
<evidence type="ECO:0000256" key="2">
    <source>
        <dbReference type="ARBA" id="ARBA00022448"/>
    </source>
</evidence>
<evidence type="ECO:0000256" key="8">
    <source>
        <dbReference type="ARBA" id="ARBA00023136"/>
    </source>
</evidence>
<keyword evidence="5 9" id="KW-1278">Translocase</keyword>
<evidence type="ECO:0000256" key="7">
    <source>
        <dbReference type="ARBA" id="ARBA00022989"/>
    </source>
</evidence>
<dbReference type="EMBL" id="CP001233">
    <property type="protein sequence ID" value="ACP05291.1"/>
    <property type="molecule type" value="Genomic_DNA"/>
</dbReference>
<comment type="subcellular location">
    <subcellularLocation>
        <location evidence="1 9">Cell inner membrane</location>
        <topology evidence="1 9">Multi-pass membrane protein</topology>
    </subcellularLocation>
</comment>
<gene>
    <name evidence="9" type="primary">rnfA</name>
    <name evidence="10" type="ordered locus">VCM66_0973</name>
</gene>
<dbReference type="Pfam" id="PF02508">
    <property type="entry name" value="Rnf-Nqr"/>
    <property type="match status" value="1"/>
</dbReference>
<protein>
    <recommendedName>
        <fullName evidence="9">Ion-translocating oxidoreductase complex subunit A</fullName>
        <ecNumber evidence="9">7.-.-.-</ecNumber>
    </recommendedName>
    <alternativeName>
        <fullName evidence="9">Rnf electron transport complex subunit A</fullName>
    </alternativeName>
</protein>
<keyword evidence="3 9" id="KW-0997">Cell inner membrane</keyword>
<dbReference type="GO" id="GO:0005886">
    <property type="term" value="C:plasma membrane"/>
    <property type="evidence" value="ECO:0007669"/>
    <property type="project" value="UniProtKB-SubCell"/>
</dbReference>
<evidence type="ECO:0000313" key="10">
    <source>
        <dbReference type="EMBL" id="ACP05291.1"/>
    </source>
</evidence>
<comment type="similarity">
    <text evidence="9">Belongs to the NqrDE/RnfAE family.</text>
</comment>
<dbReference type="HAMAP" id="MF_00459">
    <property type="entry name" value="RsxA_RnfA"/>
    <property type="match status" value="1"/>
</dbReference>
<reference evidence="10" key="1">
    <citation type="journal article" date="2008" name="PLoS ONE">
        <title>A recalibrated molecular clock and independent origins for the cholera pandemic clones.</title>
        <authorList>
            <person name="Feng L."/>
            <person name="Reeves P.R."/>
            <person name="Lan R."/>
            <person name="Ren Y."/>
            <person name="Gao C."/>
            <person name="Zhou Z."/>
            <person name="Ren Y."/>
            <person name="Cheng J."/>
            <person name="Wang W."/>
            <person name="Wang J."/>
            <person name="Qian W."/>
            <person name="Li D."/>
            <person name="Wang L."/>
        </authorList>
    </citation>
    <scope>NUCLEOTIDE SEQUENCE [LARGE SCALE GENOMIC DNA]</scope>
    <source>
        <strain evidence="10">M66-2</strain>
    </source>
</reference>
<evidence type="ECO:0000256" key="6">
    <source>
        <dbReference type="ARBA" id="ARBA00022982"/>
    </source>
</evidence>